<evidence type="ECO:0000256" key="1">
    <source>
        <dbReference type="SAM" id="MobiDB-lite"/>
    </source>
</evidence>
<dbReference type="OrthoDB" id="18585at2759"/>
<protein>
    <submittedName>
        <fullName evidence="2">(Mediterranean fruit fly) hypothetical protein</fullName>
    </submittedName>
</protein>
<dbReference type="AlphaFoldDB" id="A0A811UY84"/>
<gene>
    <name evidence="2" type="ORF">CCAP1982_LOCUS11120</name>
</gene>
<sequence>MGLQKHYLRYGRSARDHILGLAGGGRRNTIVKTHTSDNVHHNNGYNSHSSGSHGTHRRSHGGAGGGGVGGEHGGGMPNLTNRPTPLSMLISQGVKINNLKLRVLNLRHCGGGGGGNDAWLAIGSRSLRNPTF</sequence>
<organism evidence="2 3">
    <name type="scientific">Ceratitis capitata</name>
    <name type="common">Mediterranean fruit fly</name>
    <name type="synonym">Tephritis capitata</name>
    <dbReference type="NCBI Taxonomy" id="7213"/>
    <lineage>
        <taxon>Eukaryota</taxon>
        <taxon>Metazoa</taxon>
        <taxon>Ecdysozoa</taxon>
        <taxon>Arthropoda</taxon>
        <taxon>Hexapoda</taxon>
        <taxon>Insecta</taxon>
        <taxon>Pterygota</taxon>
        <taxon>Neoptera</taxon>
        <taxon>Endopterygota</taxon>
        <taxon>Diptera</taxon>
        <taxon>Brachycera</taxon>
        <taxon>Muscomorpha</taxon>
        <taxon>Tephritoidea</taxon>
        <taxon>Tephritidae</taxon>
        <taxon>Ceratitis</taxon>
        <taxon>Ceratitis</taxon>
    </lineage>
</organism>
<feature type="compositionally biased region" description="Gly residues" evidence="1">
    <location>
        <begin position="61"/>
        <end position="76"/>
    </location>
</feature>
<feature type="region of interest" description="Disordered" evidence="1">
    <location>
        <begin position="36"/>
        <end position="80"/>
    </location>
</feature>
<proteinExistence type="predicted"/>
<comment type="caution">
    <text evidence="2">The sequence shown here is derived from an EMBL/GenBank/DDBJ whole genome shotgun (WGS) entry which is preliminary data.</text>
</comment>
<evidence type="ECO:0000313" key="2">
    <source>
        <dbReference type="EMBL" id="CAD7002636.1"/>
    </source>
</evidence>
<name>A0A811UY84_CERCA</name>
<accession>A0A811UY84</accession>
<dbReference type="EMBL" id="CAJHJT010000034">
    <property type="protein sequence ID" value="CAD7002636.1"/>
    <property type="molecule type" value="Genomic_DNA"/>
</dbReference>
<feature type="compositionally biased region" description="Low complexity" evidence="1">
    <location>
        <begin position="41"/>
        <end position="53"/>
    </location>
</feature>
<evidence type="ECO:0000313" key="3">
    <source>
        <dbReference type="Proteomes" id="UP000606786"/>
    </source>
</evidence>
<reference evidence="2" key="1">
    <citation type="submission" date="2020-11" db="EMBL/GenBank/DDBJ databases">
        <authorList>
            <person name="Whitehead M."/>
        </authorList>
    </citation>
    <scope>NUCLEOTIDE SEQUENCE</scope>
    <source>
        <strain evidence="2">EGII</strain>
    </source>
</reference>
<keyword evidence="3" id="KW-1185">Reference proteome</keyword>
<dbReference type="Proteomes" id="UP000606786">
    <property type="component" value="Unassembled WGS sequence"/>
</dbReference>